<protein>
    <submittedName>
        <fullName evidence="2">Uncharacterized protein</fullName>
    </submittedName>
</protein>
<accession>A0A8J3IMB6</accession>
<evidence type="ECO:0000313" key="3">
    <source>
        <dbReference type="Proteomes" id="UP000597444"/>
    </source>
</evidence>
<keyword evidence="3" id="KW-1185">Reference proteome</keyword>
<dbReference type="Proteomes" id="UP000597444">
    <property type="component" value="Unassembled WGS sequence"/>
</dbReference>
<keyword evidence="1" id="KW-0175">Coiled coil</keyword>
<comment type="caution">
    <text evidence="2">The sequence shown here is derived from an EMBL/GenBank/DDBJ whole genome shotgun (WGS) entry which is preliminary data.</text>
</comment>
<gene>
    <name evidence="2" type="ORF">KSF_032880</name>
</gene>
<reference evidence="2" key="1">
    <citation type="submission" date="2020-10" db="EMBL/GenBank/DDBJ databases">
        <title>Taxonomic study of unclassified bacteria belonging to the class Ktedonobacteria.</title>
        <authorList>
            <person name="Yabe S."/>
            <person name="Wang C.M."/>
            <person name="Zheng Y."/>
            <person name="Sakai Y."/>
            <person name="Cavaletti L."/>
            <person name="Monciardini P."/>
            <person name="Donadio S."/>
        </authorList>
    </citation>
    <scope>NUCLEOTIDE SEQUENCE</scope>
    <source>
        <strain evidence="2">ID150040</strain>
    </source>
</reference>
<dbReference type="EMBL" id="BNJK01000001">
    <property type="protein sequence ID" value="GHO93240.1"/>
    <property type="molecule type" value="Genomic_DNA"/>
</dbReference>
<dbReference type="AlphaFoldDB" id="A0A8J3IMB6"/>
<evidence type="ECO:0000256" key="1">
    <source>
        <dbReference type="SAM" id="Coils"/>
    </source>
</evidence>
<feature type="coiled-coil region" evidence="1">
    <location>
        <begin position="21"/>
        <end position="63"/>
    </location>
</feature>
<name>A0A8J3IMB6_9CHLR</name>
<evidence type="ECO:0000313" key="2">
    <source>
        <dbReference type="EMBL" id="GHO93240.1"/>
    </source>
</evidence>
<proteinExistence type="predicted"/>
<organism evidence="2 3">
    <name type="scientific">Reticulibacter mediterranei</name>
    <dbReference type="NCBI Taxonomy" id="2778369"/>
    <lineage>
        <taxon>Bacteria</taxon>
        <taxon>Bacillati</taxon>
        <taxon>Chloroflexota</taxon>
        <taxon>Ktedonobacteria</taxon>
        <taxon>Ktedonobacterales</taxon>
        <taxon>Reticulibacteraceae</taxon>
        <taxon>Reticulibacter</taxon>
    </lineage>
</organism>
<dbReference type="RefSeq" id="WP_220204034.1">
    <property type="nucleotide sequence ID" value="NZ_BNJK01000001.1"/>
</dbReference>
<sequence length="276" mass="32410">METEIERRLQRSSKKQLVFLIQELTAQHPELSAEIDSTLERLASATEDEYSKLSDDADEQQENEWDTSEELATMDFVRVPEFPPVDLVAYRERFEGYLLRIKQKKSLQPICDDLFAILKEAQQRADREDYYNALDLYALVLDERLAERNATLTSILDKAINEIMPMLQAVLINVCSCIIVTSSSFLTPVLTPEMRKNWLERLFAFWLKRLDRYHVEEDVPEILMEMAWENDLGLLRTIVQEELQRLRQNGTSNIVNFTRQYRTRALEKFLKELPLA</sequence>